<accession>A0A1X7UF80</accession>
<dbReference type="Pfam" id="PF13976">
    <property type="entry name" value="gag_pre-integrs"/>
    <property type="match status" value="1"/>
</dbReference>
<dbReference type="AlphaFoldDB" id="A0A1X7UF80"/>
<dbReference type="eggNOG" id="KOG0017">
    <property type="taxonomic scope" value="Eukaryota"/>
</dbReference>
<dbReference type="InterPro" id="IPR054722">
    <property type="entry name" value="PolX-like_BBD"/>
</dbReference>
<keyword evidence="1" id="KW-0863">Zinc-finger</keyword>
<reference evidence="4" key="1">
    <citation type="submission" date="2017-05" db="UniProtKB">
        <authorList>
            <consortium name="EnsemblMetazoa"/>
        </authorList>
    </citation>
    <scope>IDENTIFICATION</scope>
</reference>
<protein>
    <recommendedName>
        <fullName evidence="3">CCHC-type domain-containing protein</fullName>
    </recommendedName>
</protein>
<keyword evidence="1" id="KW-0862">Zinc</keyword>
<feature type="region of interest" description="Disordered" evidence="2">
    <location>
        <begin position="127"/>
        <end position="147"/>
    </location>
</feature>
<dbReference type="InParanoid" id="A0A1X7UF80"/>
<feature type="domain" description="CCHC-type" evidence="3">
    <location>
        <begin position="158"/>
        <end position="174"/>
    </location>
</feature>
<dbReference type="Pfam" id="PF00098">
    <property type="entry name" value="zf-CCHC"/>
    <property type="match status" value="1"/>
</dbReference>
<evidence type="ECO:0000313" key="4">
    <source>
        <dbReference type="EnsemblMetazoa" id="Aqu2.1.26614_001"/>
    </source>
</evidence>
<dbReference type="OrthoDB" id="7920740at2759"/>
<keyword evidence="1" id="KW-0479">Metal-binding</keyword>
<evidence type="ECO:0000256" key="1">
    <source>
        <dbReference type="PROSITE-ProRule" id="PRU00047"/>
    </source>
</evidence>
<dbReference type="SMART" id="SM00343">
    <property type="entry name" value="ZnF_C2HC"/>
    <property type="match status" value="1"/>
</dbReference>
<evidence type="ECO:0000256" key="2">
    <source>
        <dbReference type="SAM" id="MobiDB-lite"/>
    </source>
</evidence>
<feature type="compositionally biased region" description="Basic and acidic residues" evidence="2">
    <location>
        <begin position="127"/>
        <end position="141"/>
    </location>
</feature>
<proteinExistence type="predicted"/>
<dbReference type="InterPro" id="IPR025724">
    <property type="entry name" value="GAG-pre-integrase_dom"/>
</dbReference>
<dbReference type="Pfam" id="PF22936">
    <property type="entry name" value="Pol_BBD"/>
    <property type="match status" value="1"/>
</dbReference>
<name>A0A1X7UF80_AMPQE</name>
<dbReference type="EnsemblMetazoa" id="Aqu2.1.26614_001">
    <property type="protein sequence ID" value="Aqu2.1.26614_001"/>
    <property type="gene ID" value="Aqu2.1.26614"/>
</dbReference>
<dbReference type="InterPro" id="IPR036875">
    <property type="entry name" value="Znf_CCHC_sf"/>
</dbReference>
<dbReference type="Gene3D" id="4.10.60.10">
    <property type="entry name" value="Zinc finger, CCHC-type"/>
    <property type="match status" value="1"/>
</dbReference>
<sequence length="464" mass="52166">MLAVGNTKFCQFYRPGRNDATDDVKVALINRGAGRIYYLNLVSELKKEMARIRQQLFLLLEKYTRIQLVMLKQKVDKLDPVIGEDTSEEDRVVYLLASLPDSFNMLVTALEANETVPSMEIATERLLNEERKQTSRTKGSDEEGAYATKHFSKKSQVRCYRCHKVGHIQRDCPEAKVFTSKSQSTSRQKHRREERHSANKTETMNKDTDSDLGFTVTTLSAEDGASTSLWIVDSGATCHICNNKEAFVKLDSKSQTIILGDGHSLKSAGIGLVEVQLILPDGSTKRTQIHDVLYVPSFSYNLLSVAKLIERRKRVTFYATQVVITDHKESGCGEQSSKANVTKKDVSVGYRTWHRRYGHLGEQYLEQLVKKKLVTGLTLNGTKSPGSCEPCIEGKLHKTKFPMKERKRAGKPLELVHSDVCGKVKNESLSASTVLRINRGDVCVQTNILVSFMWGLFRLAPITI</sequence>
<dbReference type="PROSITE" id="PS50158">
    <property type="entry name" value="ZF_CCHC"/>
    <property type="match status" value="1"/>
</dbReference>
<dbReference type="InterPro" id="IPR001878">
    <property type="entry name" value="Znf_CCHC"/>
</dbReference>
<organism evidence="4">
    <name type="scientific">Amphimedon queenslandica</name>
    <name type="common">Sponge</name>
    <dbReference type="NCBI Taxonomy" id="400682"/>
    <lineage>
        <taxon>Eukaryota</taxon>
        <taxon>Metazoa</taxon>
        <taxon>Porifera</taxon>
        <taxon>Demospongiae</taxon>
        <taxon>Heteroscleromorpha</taxon>
        <taxon>Haplosclerida</taxon>
        <taxon>Niphatidae</taxon>
        <taxon>Amphimedon</taxon>
    </lineage>
</organism>
<dbReference type="PANTHER" id="PTHR47592:SF27">
    <property type="entry name" value="OS08G0421700 PROTEIN"/>
    <property type="match status" value="1"/>
</dbReference>
<dbReference type="STRING" id="400682.A0A1X7UF80"/>
<dbReference type="Pfam" id="PF14223">
    <property type="entry name" value="Retrotran_gag_2"/>
    <property type="match status" value="1"/>
</dbReference>
<evidence type="ECO:0000259" key="3">
    <source>
        <dbReference type="PROSITE" id="PS50158"/>
    </source>
</evidence>
<dbReference type="SUPFAM" id="SSF57756">
    <property type="entry name" value="Retrovirus zinc finger-like domains"/>
    <property type="match status" value="1"/>
</dbReference>
<feature type="compositionally biased region" description="Basic and acidic residues" evidence="2">
    <location>
        <begin position="194"/>
        <end position="209"/>
    </location>
</feature>
<feature type="region of interest" description="Disordered" evidence="2">
    <location>
        <begin position="177"/>
        <end position="209"/>
    </location>
</feature>
<dbReference type="PANTHER" id="PTHR47592">
    <property type="entry name" value="PBF68 PROTEIN"/>
    <property type="match status" value="1"/>
</dbReference>
<dbReference type="GO" id="GO:0003676">
    <property type="term" value="F:nucleic acid binding"/>
    <property type="evidence" value="ECO:0007669"/>
    <property type="project" value="InterPro"/>
</dbReference>
<dbReference type="GO" id="GO:0008270">
    <property type="term" value="F:zinc ion binding"/>
    <property type="evidence" value="ECO:0007669"/>
    <property type="project" value="UniProtKB-KW"/>
</dbReference>